<comment type="caution">
    <text evidence="1">The sequence shown here is derived from an EMBL/GenBank/DDBJ whole genome shotgun (WGS) entry which is preliminary data.</text>
</comment>
<proteinExistence type="predicted"/>
<name>A0A9P1BR13_9DINO</name>
<reference evidence="2" key="2">
    <citation type="submission" date="2024-04" db="EMBL/GenBank/DDBJ databases">
        <authorList>
            <person name="Chen Y."/>
            <person name="Shah S."/>
            <person name="Dougan E. K."/>
            <person name="Thang M."/>
            <person name="Chan C."/>
        </authorList>
    </citation>
    <scope>NUCLEOTIDE SEQUENCE [LARGE SCALE GENOMIC DNA]</scope>
</reference>
<accession>A0A9P1BR13</accession>
<dbReference type="EMBL" id="CAMXCT030000370">
    <property type="protein sequence ID" value="CAL4765191.1"/>
    <property type="molecule type" value="Genomic_DNA"/>
</dbReference>
<gene>
    <name evidence="1" type="ORF">C1SCF055_LOCUS5978</name>
</gene>
<sequence length="132" mass="15157">MALNRASWHFLTQKKPQESHQDSLSLFLLGVRTNPKSFEDFIHRSRNETFPEFFFLEDPKSFEEALGEDPNIKAMRRLRSFGTLKHCESEKPLGGNPAVLQSFAGSIARRDPSNGRVDWEASTSYKLWDKPA</sequence>
<keyword evidence="3" id="KW-1185">Reference proteome</keyword>
<evidence type="ECO:0000313" key="3">
    <source>
        <dbReference type="Proteomes" id="UP001152797"/>
    </source>
</evidence>
<dbReference type="AlphaFoldDB" id="A0A9P1BR13"/>
<protein>
    <submittedName>
        <fullName evidence="1">Uncharacterized protein</fullName>
    </submittedName>
</protein>
<reference evidence="1" key="1">
    <citation type="submission" date="2022-10" db="EMBL/GenBank/DDBJ databases">
        <authorList>
            <person name="Chen Y."/>
            <person name="Dougan E. K."/>
            <person name="Chan C."/>
            <person name="Rhodes N."/>
            <person name="Thang M."/>
        </authorList>
    </citation>
    <scope>NUCLEOTIDE SEQUENCE</scope>
</reference>
<evidence type="ECO:0000313" key="1">
    <source>
        <dbReference type="EMBL" id="CAI3977879.1"/>
    </source>
</evidence>
<organism evidence="1">
    <name type="scientific">Cladocopium goreaui</name>
    <dbReference type="NCBI Taxonomy" id="2562237"/>
    <lineage>
        <taxon>Eukaryota</taxon>
        <taxon>Sar</taxon>
        <taxon>Alveolata</taxon>
        <taxon>Dinophyceae</taxon>
        <taxon>Suessiales</taxon>
        <taxon>Symbiodiniaceae</taxon>
        <taxon>Cladocopium</taxon>
    </lineage>
</organism>
<dbReference type="EMBL" id="CAMXCT010000370">
    <property type="protein sequence ID" value="CAI3977879.1"/>
    <property type="molecule type" value="Genomic_DNA"/>
</dbReference>
<dbReference type="Proteomes" id="UP001152797">
    <property type="component" value="Unassembled WGS sequence"/>
</dbReference>
<dbReference type="EMBL" id="CAMXCT020000370">
    <property type="protein sequence ID" value="CAL1131254.1"/>
    <property type="molecule type" value="Genomic_DNA"/>
</dbReference>
<evidence type="ECO:0000313" key="2">
    <source>
        <dbReference type="EMBL" id="CAL1131254.1"/>
    </source>
</evidence>